<feature type="binding site" evidence="7">
    <location>
        <position position="168"/>
    </location>
    <ligand>
        <name>3-phosphoshikimate</name>
        <dbReference type="ChEBI" id="CHEBI:145989"/>
    </ligand>
</feature>
<gene>
    <name evidence="7" type="primary">aroA</name>
    <name evidence="9" type="ORF">A8C56_06365</name>
</gene>
<keyword evidence="5 7" id="KW-0057">Aromatic amino acid biosynthesis</keyword>
<evidence type="ECO:0000256" key="3">
    <source>
        <dbReference type="ARBA" id="ARBA00022605"/>
    </source>
</evidence>
<reference evidence="9 10" key="1">
    <citation type="submission" date="2016-05" db="EMBL/GenBank/DDBJ databases">
        <title>Niabella ginsenosidivorans BS26 whole genome sequencing.</title>
        <authorList>
            <person name="Im W.T."/>
            <person name="Siddiqi M.Z."/>
        </authorList>
    </citation>
    <scope>NUCLEOTIDE SEQUENCE [LARGE SCALE GENOMIC DNA]</scope>
    <source>
        <strain evidence="9 10">BS26</strain>
    </source>
</reference>
<dbReference type="STRING" id="1176587.A8C56_06365"/>
<dbReference type="RefSeq" id="WP_067753503.1">
    <property type="nucleotide sequence ID" value="NZ_CP015772.1"/>
</dbReference>
<dbReference type="InterPro" id="IPR006264">
    <property type="entry name" value="EPSP_synthase"/>
</dbReference>
<evidence type="ECO:0000256" key="7">
    <source>
        <dbReference type="HAMAP-Rule" id="MF_00210"/>
    </source>
</evidence>
<comment type="catalytic activity">
    <reaction evidence="6">
        <text>3-phosphoshikimate + phosphoenolpyruvate = 5-O-(1-carboxyvinyl)-3-phosphoshikimate + phosphate</text>
        <dbReference type="Rhea" id="RHEA:21256"/>
        <dbReference type="ChEBI" id="CHEBI:43474"/>
        <dbReference type="ChEBI" id="CHEBI:57701"/>
        <dbReference type="ChEBI" id="CHEBI:58702"/>
        <dbReference type="ChEBI" id="CHEBI:145989"/>
        <dbReference type="EC" id="2.5.1.19"/>
    </reaction>
    <physiologicalReaction direction="left-to-right" evidence="6">
        <dbReference type="Rhea" id="RHEA:21257"/>
    </physiologicalReaction>
</comment>
<feature type="binding site" evidence="7">
    <location>
        <position position="169"/>
    </location>
    <ligand>
        <name>phosphoenolpyruvate</name>
        <dbReference type="ChEBI" id="CHEBI:58702"/>
    </ligand>
</feature>
<feature type="binding site" evidence="7">
    <location>
        <position position="354"/>
    </location>
    <ligand>
        <name>3-phosphoshikimate</name>
        <dbReference type="ChEBI" id="CHEBI:145989"/>
    </ligand>
</feature>
<comment type="subunit">
    <text evidence="7">Monomer.</text>
</comment>
<accession>A0A1A9HZF6</accession>
<comment type="subcellular location">
    <subcellularLocation>
        <location evidence="7">Cytoplasm</location>
    </subcellularLocation>
</comment>
<sequence length="461" mass="49289">MNRTIYPSTLAGNIYAPASKSSMQRACAAALLSTKKAIITNPGHSNDDKAAQGIIKALGAVITLVNDETIEINSSFLDDPGNIRSKENSVNCGESGLSIRMFTPVVALCNNEVTINGEGSLVTRPMDFFDQVLPQLGVTISSNSGKLPLKVNGPLQPKDITIDGSLSSQFLTGLLMAFSVAPIDHPVTIQVKDLKSKPYIDLTLDVMQQFGMNVPENKNYEAFIFKPASHPDSHQNSDLKSQVSNLKSQISYTVEGDWSGGAFLLVAGAIAGDIRVSGLQQSSTQADKKILEALMAANAGIAMEAKGIKLHAAPLTAFEFDATDCPDLFPPLVALAANCKGVTTIKGVSRLAHKESDRGLTLQQEFGKMGIQVELDGDWMHVHGGPVKGALVHSRHDHRIAMACATAALKANGPTTIEEAQAVNKSYPDFYEHLKQLGAKVTGDLEYGAALKEIYSDKENK</sequence>
<dbReference type="PIRSF" id="PIRSF000505">
    <property type="entry name" value="EPSPS"/>
    <property type="match status" value="1"/>
</dbReference>
<feature type="binding site" evidence="7">
    <location>
        <position position="425"/>
    </location>
    <ligand>
        <name>phosphoenolpyruvate</name>
        <dbReference type="ChEBI" id="CHEBI:58702"/>
    </ligand>
</feature>
<dbReference type="UniPathway" id="UPA00053">
    <property type="reaction ID" value="UER00089"/>
</dbReference>
<feature type="domain" description="Enolpyruvate transferase" evidence="8">
    <location>
        <begin position="7"/>
        <end position="434"/>
    </location>
</feature>
<feature type="binding site" evidence="7">
    <location>
        <position position="25"/>
    </location>
    <ligand>
        <name>3-phosphoshikimate</name>
        <dbReference type="ChEBI" id="CHEBI:145989"/>
    </ligand>
</feature>
<comment type="similarity">
    <text evidence="2 7">Belongs to the EPSP synthase family.</text>
</comment>
<evidence type="ECO:0000256" key="5">
    <source>
        <dbReference type="ARBA" id="ARBA00023141"/>
    </source>
</evidence>
<dbReference type="KEGG" id="nia:A8C56_06365"/>
<dbReference type="Proteomes" id="UP000077667">
    <property type="component" value="Chromosome"/>
</dbReference>
<feature type="binding site" evidence="7">
    <location>
        <position position="358"/>
    </location>
    <ligand>
        <name>phosphoenolpyruvate</name>
        <dbReference type="ChEBI" id="CHEBI:58702"/>
    </ligand>
</feature>
<keyword evidence="3 7" id="KW-0028">Amino-acid biosynthesis</keyword>
<dbReference type="Pfam" id="PF00275">
    <property type="entry name" value="EPSP_synthase"/>
    <property type="match status" value="1"/>
</dbReference>
<dbReference type="NCBIfam" id="TIGR01356">
    <property type="entry name" value="aroA"/>
    <property type="match status" value="1"/>
</dbReference>
<evidence type="ECO:0000313" key="10">
    <source>
        <dbReference type="Proteomes" id="UP000077667"/>
    </source>
</evidence>
<feature type="binding site" evidence="7">
    <location>
        <position position="20"/>
    </location>
    <ligand>
        <name>phosphoenolpyruvate</name>
        <dbReference type="ChEBI" id="CHEBI:58702"/>
    </ligand>
</feature>
<dbReference type="InterPro" id="IPR001986">
    <property type="entry name" value="Enolpyruvate_Tfrase_dom"/>
</dbReference>
<dbReference type="CDD" id="cd01556">
    <property type="entry name" value="EPSP_synthase"/>
    <property type="match status" value="1"/>
</dbReference>
<keyword evidence="4 7" id="KW-0808">Transferase</keyword>
<comment type="function">
    <text evidence="7">Catalyzes the transfer of the enolpyruvyl moiety of phosphoenolpyruvate (PEP) to the 5-hydroxyl of shikimate-3-phosphate (S3P) to produce enolpyruvyl shikimate-3-phosphate and inorganic phosphate.</text>
</comment>
<dbReference type="EC" id="2.5.1.19" evidence="7"/>
<evidence type="ECO:0000256" key="6">
    <source>
        <dbReference type="ARBA" id="ARBA00044633"/>
    </source>
</evidence>
<dbReference type="GO" id="GO:0003866">
    <property type="term" value="F:3-phosphoshikimate 1-carboxyvinyltransferase activity"/>
    <property type="evidence" value="ECO:0007669"/>
    <property type="project" value="UniProtKB-UniRule"/>
</dbReference>
<dbReference type="GO" id="GO:0005737">
    <property type="term" value="C:cytoplasm"/>
    <property type="evidence" value="ECO:0007669"/>
    <property type="project" value="UniProtKB-SubCell"/>
</dbReference>
<name>A0A1A9HZF6_9BACT</name>
<feature type="active site" description="Proton acceptor" evidence="7">
    <location>
        <position position="327"/>
    </location>
</feature>
<feature type="binding site" evidence="7">
    <location>
        <position position="21"/>
    </location>
    <ligand>
        <name>3-phosphoshikimate</name>
        <dbReference type="ChEBI" id="CHEBI:145989"/>
    </ligand>
</feature>
<feature type="binding site" evidence="7">
    <location>
        <position position="169"/>
    </location>
    <ligand>
        <name>3-phosphoshikimate</name>
        <dbReference type="ChEBI" id="CHEBI:145989"/>
    </ligand>
</feature>
<organism evidence="9 10">
    <name type="scientific">Niabella ginsenosidivorans</name>
    <dbReference type="NCBI Taxonomy" id="1176587"/>
    <lineage>
        <taxon>Bacteria</taxon>
        <taxon>Pseudomonadati</taxon>
        <taxon>Bacteroidota</taxon>
        <taxon>Chitinophagia</taxon>
        <taxon>Chitinophagales</taxon>
        <taxon>Chitinophagaceae</taxon>
        <taxon>Niabella</taxon>
    </lineage>
</organism>
<feature type="binding site" evidence="7">
    <location>
        <position position="124"/>
    </location>
    <ligand>
        <name>phosphoenolpyruvate</name>
        <dbReference type="ChEBI" id="CHEBI:58702"/>
    </ligand>
</feature>
<feature type="binding site" evidence="7">
    <location>
        <position position="196"/>
    </location>
    <ligand>
        <name>3-phosphoshikimate</name>
        <dbReference type="ChEBI" id="CHEBI:145989"/>
    </ligand>
</feature>
<evidence type="ECO:0000313" key="9">
    <source>
        <dbReference type="EMBL" id="ANH80653.1"/>
    </source>
</evidence>
<evidence type="ECO:0000256" key="2">
    <source>
        <dbReference type="ARBA" id="ARBA00009948"/>
    </source>
</evidence>
<dbReference type="SUPFAM" id="SSF55205">
    <property type="entry name" value="EPT/RTPC-like"/>
    <property type="match status" value="1"/>
</dbReference>
<dbReference type="OrthoDB" id="9809920at2"/>
<feature type="binding site" evidence="7">
    <location>
        <position position="20"/>
    </location>
    <ligand>
        <name>3-phosphoshikimate</name>
        <dbReference type="ChEBI" id="CHEBI:145989"/>
    </ligand>
</feature>
<dbReference type="AlphaFoldDB" id="A0A1A9HZF6"/>
<comment type="caution">
    <text evidence="7">Lacks conserved residue(s) required for the propagation of feature annotation.</text>
</comment>
<dbReference type="PANTHER" id="PTHR21090:SF5">
    <property type="entry name" value="PENTAFUNCTIONAL AROM POLYPEPTIDE"/>
    <property type="match status" value="1"/>
</dbReference>
<dbReference type="GO" id="GO:0009423">
    <property type="term" value="P:chorismate biosynthetic process"/>
    <property type="evidence" value="ECO:0007669"/>
    <property type="project" value="UniProtKB-UniRule"/>
</dbReference>
<comment type="pathway">
    <text evidence="1 7">Metabolic intermediate biosynthesis; chorismate biosynthesis; chorismate from D-erythrose 4-phosphate and phosphoenolpyruvate: step 6/7.</text>
</comment>
<dbReference type="GO" id="GO:0008652">
    <property type="term" value="P:amino acid biosynthetic process"/>
    <property type="evidence" value="ECO:0007669"/>
    <property type="project" value="UniProtKB-KW"/>
</dbReference>
<feature type="binding site" evidence="7">
    <location>
        <position position="327"/>
    </location>
    <ligand>
        <name>3-phosphoshikimate</name>
        <dbReference type="ChEBI" id="CHEBI:145989"/>
    </ligand>
</feature>
<keyword evidence="10" id="KW-1185">Reference proteome</keyword>
<dbReference type="PANTHER" id="PTHR21090">
    <property type="entry name" value="AROM/DEHYDROQUINATE SYNTHASE"/>
    <property type="match status" value="1"/>
</dbReference>
<dbReference type="Gene3D" id="3.65.10.10">
    <property type="entry name" value="Enolpyruvate transferase domain"/>
    <property type="match status" value="2"/>
</dbReference>
<evidence type="ECO:0000256" key="1">
    <source>
        <dbReference type="ARBA" id="ARBA00004811"/>
    </source>
</evidence>
<dbReference type="InterPro" id="IPR036968">
    <property type="entry name" value="Enolpyruvate_Tfrase_sf"/>
</dbReference>
<dbReference type="HAMAP" id="MF_00210">
    <property type="entry name" value="EPSP_synth"/>
    <property type="match status" value="1"/>
</dbReference>
<evidence type="ECO:0000256" key="4">
    <source>
        <dbReference type="ARBA" id="ARBA00022679"/>
    </source>
</evidence>
<feature type="binding site" evidence="7">
    <location>
        <position position="399"/>
    </location>
    <ligand>
        <name>phosphoenolpyruvate</name>
        <dbReference type="ChEBI" id="CHEBI:58702"/>
    </ligand>
</feature>
<keyword evidence="7" id="KW-0963">Cytoplasm</keyword>
<evidence type="ECO:0000259" key="8">
    <source>
        <dbReference type="Pfam" id="PF00275"/>
    </source>
</evidence>
<feature type="binding site" evidence="7">
    <location>
        <position position="167"/>
    </location>
    <ligand>
        <name>3-phosphoshikimate</name>
        <dbReference type="ChEBI" id="CHEBI:145989"/>
    </ligand>
</feature>
<feature type="binding site" evidence="7">
    <location>
        <position position="96"/>
    </location>
    <ligand>
        <name>phosphoenolpyruvate</name>
        <dbReference type="ChEBI" id="CHEBI:58702"/>
    </ligand>
</feature>
<dbReference type="GO" id="GO:0009073">
    <property type="term" value="P:aromatic amino acid family biosynthetic process"/>
    <property type="evidence" value="ECO:0007669"/>
    <property type="project" value="UniProtKB-KW"/>
</dbReference>
<dbReference type="EMBL" id="CP015772">
    <property type="protein sequence ID" value="ANH80653.1"/>
    <property type="molecule type" value="Genomic_DNA"/>
</dbReference>
<proteinExistence type="inferred from homology"/>
<dbReference type="InterPro" id="IPR013792">
    <property type="entry name" value="RNA3'P_cycl/enolpyr_Trfase_a/b"/>
</dbReference>
<protein>
    <recommendedName>
        <fullName evidence="7">3-phosphoshikimate 1-carboxyvinyltransferase</fullName>
        <ecNumber evidence="7">2.5.1.19</ecNumber>
    </recommendedName>
    <alternativeName>
        <fullName evidence="7">5-enolpyruvylshikimate-3-phosphate synthase</fullName>
        <shortName evidence="7">EPSP synthase</shortName>
        <shortName evidence="7">EPSPS</shortName>
    </alternativeName>
</protein>